<accession>A0A9P1J228</accession>
<dbReference type="GO" id="GO:0043195">
    <property type="term" value="C:terminal bouton"/>
    <property type="evidence" value="ECO:0007669"/>
    <property type="project" value="TreeGrafter"/>
</dbReference>
<dbReference type="Proteomes" id="UP001152747">
    <property type="component" value="Unassembled WGS sequence"/>
</dbReference>
<evidence type="ECO:0000313" key="3">
    <source>
        <dbReference type="EMBL" id="CAI5456771.1"/>
    </source>
</evidence>
<evidence type="ECO:0000256" key="1">
    <source>
        <dbReference type="SAM" id="MobiDB-lite"/>
    </source>
</evidence>
<protein>
    <submittedName>
        <fullName evidence="3">Uncharacterized protein</fullName>
    </submittedName>
</protein>
<keyword evidence="2" id="KW-0732">Signal</keyword>
<comment type="caution">
    <text evidence="3">The sequence shown here is derived from an EMBL/GenBank/DDBJ whole genome shotgun (WGS) entry which is preliminary data.</text>
</comment>
<evidence type="ECO:0000256" key="2">
    <source>
        <dbReference type="SAM" id="SignalP"/>
    </source>
</evidence>
<reference evidence="3" key="1">
    <citation type="submission" date="2022-11" db="EMBL/GenBank/DDBJ databases">
        <authorList>
            <person name="Kikuchi T."/>
        </authorList>
    </citation>
    <scope>NUCLEOTIDE SEQUENCE</scope>
    <source>
        <strain evidence="3">PS1010</strain>
    </source>
</reference>
<dbReference type="PANTHER" id="PTHR21105">
    <property type="entry name" value="GH16255P"/>
    <property type="match status" value="1"/>
</dbReference>
<evidence type="ECO:0000313" key="4">
    <source>
        <dbReference type="Proteomes" id="UP001152747"/>
    </source>
</evidence>
<organism evidence="3 4">
    <name type="scientific">Caenorhabditis angaria</name>
    <dbReference type="NCBI Taxonomy" id="860376"/>
    <lineage>
        <taxon>Eukaryota</taxon>
        <taxon>Metazoa</taxon>
        <taxon>Ecdysozoa</taxon>
        <taxon>Nematoda</taxon>
        <taxon>Chromadorea</taxon>
        <taxon>Rhabditida</taxon>
        <taxon>Rhabditina</taxon>
        <taxon>Rhabditomorpha</taxon>
        <taxon>Rhabditoidea</taxon>
        <taxon>Rhabditidae</taxon>
        <taxon>Peloderinae</taxon>
        <taxon>Caenorhabditis</taxon>
    </lineage>
</organism>
<proteinExistence type="predicted"/>
<gene>
    <name evidence="3" type="ORF">CAMP_LOCUS19408</name>
</gene>
<dbReference type="EMBL" id="CANHGI010000006">
    <property type="protein sequence ID" value="CAI5456771.1"/>
    <property type="molecule type" value="Genomic_DNA"/>
</dbReference>
<dbReference type="OrthoDB" id="5870811at2759"/>
<feature type="region of interest" description="Disordered" evidence="1">
    <location>
        <begin position="163"/>
        <end position="207"/>
    </location>
</feature>
<feature type="compositionally biased region" description="Acidic residues" evidence="1">
    <location>
        <begin position="171"/>
        <end position="183"/>
    </location>
</feature>
<name>A0A9P1J228_9PELO</name>
<dbReference type="GO" id="GO:0043410">
    <property type="term" value="P:positive regulation of MAPK cascade"/>
    <property type="evidence" value="ECO:0007669"/>
    <property type="project" value="TreeGrafter"/>
</dbReference>
<dbReference type="AlphaFoldDB" id="A0A9P1J228"/>
<sequence>MSVRLILLLITLELLCQVSGKSVAKPEHQKRHKRHIKLPFVAEDLSNNPEVRRVLLSCPKTNENEPKRYLEFEELCDDIRDCPNGEDEEEHFCMFKKLEDAEIQRLKSNIRAVIRARSRKQRPINQFVTSHQTHKLEQDVEDEQEAKTEEKINKFVMNKLWDENEHHDYDDSYESEEEEEKESEEQAKESAKNANKSRISEAFRVTS</sequence>
<dbReference type="PANTHER" id="PTHR21105:SF1">
    <property type="entry name" value="SECRETED PROTEIN"/>
    <property type="match status" value="1"/>
</dbReference>
<keyword evidence="4" id="KW-1185">Reference proteome</keyword>
<feature type="chain" id="PRO_5040432076" evidence="2">
    <location>
        <begin position="21"/>
        <end position="207"/>
    </location>
</feature>
<feature type="signal peptide" evidence="2">
    <location>
        <begin position="1"/>
        <end position="20"/>
    </location>
</feature>
<dbReference type="GO" id="GO:0030297">
    <property type="term" value="F:transmembrane receptor protein tyrosine kinase activator activity"/>
    <property type="evidence" value="ECO:0007669"/>
    <property type="project" value="TreeGrafter"/>
</dbReference>